<sequence length="437" mass="49349">MDTKVSTKNSEKTHLASETNNEKFDCFQEYEEKVLLRKIDYRFIPLFAAMFFFSQIDRTNIGNAKITSFPKDIGVNADQFLGAISIFFLGYAIFDVPNNLMLKHYGVRFWLSFIMVGWGICSMSMAAVENVGGLYALRVLLAFRLGCIFALATIGIAFSGVLAYGILQLEGYGELKGWQYLFLIEGIGPILFSTVVFFWMPENPEAAKFLTPKEKKLIKFRLKFESTSAITDREVARKQIIALLKDWRTYMYCLISFTSGVTQYVFGFFLPTILVSFGYDALKTQLMSSPPQFFALLIILPVAYSSGRFLERGYHIAGSCALALAGFIPLIAYEGHNTNAKYIFTTLALTGTNASISLGGIVAGQIYRAHDAPRYLRGHIIAMSFIILQAVASLGLKFYLVRENKRRDALPKDPRYPPDETFNEELCDDHPNWRYVT</sequence>
<comment type="caution">
    <text evidence="7">The sequence shown here is derived from an EMBL/GenBank/DDBJ whole genome shotgun (WGS) entry which is preliminary data.</text>
</comment>
<dbReference type="SUPFAM" id="SSF103473">
    <property type="entry name" value="MFS general substrate transporter"/>
    <property type="match status" value="1"/>
</dbReference>
<evidence type="ECO:0000256" key="1">
    <source>
        <dbReference type="ARBA" id="ARBA00004141"/>
    </source>
</evidence>
<dbReference type="InterPro" id="IPR036259">
    <property type="entry name" value="MFS_trans_sf"/>
</dbReference>
<dbReference type="GO" id="GO:0022857">
    <property type="term" value="F:transmembrane transporter activity"/>
    <property type="evidence" value="ECO:0007669"/>
    <property type="project" value="InterPro"/>
</dbReference>
<gene>
    <name evidence="7" type="ORF">AGERDE_LOCUS9337</name>
</gene>
<dbReference type="GO" id="GO:0016020">
    <property type="term" value="C:membrane"/>
    <property type="evidence" value="ECO:0007669"/>
    <property type="project" value="UniProtKB-SubCell"/>
</dbReference>
<dbReference type="Proteomes" id="UP000789831">
    <property type="component" value="Unassembled WGS sequence"/>
</dbReference>
<dbReference type="Pfam" id="PF07690">
    <property type="entry name" value="MFS_1"/>
    <property type="match status" value="1"/>
</dbReference>
<feature type="transmembrane region" description="Helical" evidence="6">
    <location>
        <begin position="76"/>
        <end position="94"/>
    </location>
</feature>
<dbReference type="Gene3D" id="1.20.1250.20">
    <property type="entry name" value="MFS general substrate transporter like domains"/>
    <property type="match status" value="1"/>
</dbReference>
<dbReference type="InterPro" id="IPR011701">
    <property type="entry name" value="MFS"/>
</dbReference>
<evidence type="ECO:0000256" key="2">
    <source>
        <dbReference type="ARBA" id="ARBA00022448"/>
    </source>
</evidence>
<organism evidence="7 8">
    <name type="scientific">Ambispora gerdemannii</name>
    <dbReference type="NCBI Taxonomy" id="144530"/>
    <lineage>
        <taxon>Eukaryota</taxon>
        <taxon>Fungi</taxon>
        <taxon>Fungi incertae sedis</taxon>
        <taxon>Mucoromycota</taxon>
        <taxon>Glomeromycotina</taxon>
        <taxon>Glomeromycetes</taxon>
        <taxon>Archaeosporales</taxon>
        <taxon>Ambisporaceae</taxon>
        <taxon>Ambispora</taxon>
    </lineage>
</organism>
<feature type="transmembrane region" description="Helical" evidence="6">
    <location>
        <begin position="316"/>
        <end position="333"/>
    </location>
</feature>
<keyword evidence="4 6" id="KW-1133">Transmembrane helix</keyword>
<evidence type="ECO:0000313" key="7">
    <source>
        <dbReference type="EMBL" id="CAG8605874.1"/>
    </source>
</evidence>
<accession>A0A9N9GF51</accession>
<name>A0A9N9GF51_9GLOM</name>
<reference evidence="7" key="1">
    <citation type="submission" date="2021-06" db="EMBL/GenBank/DDBJ databases">
        <authorList>
            <person name="Kallberg Y."/>
            <person name="Tangrot J."/>
            <person name="Rosling A."/>
        </authorList>
    </citation>
    <scope>NUCLEOTIDE SEQUENCE</scope>
    <source>
        <strain evidence="7">MT106</strain>
    </source>
</reference>
<feature type="transmembrane region" description="Helical" evidence="6">
    <location>
        <begin position="106"/>
        <end position="128"/>
    </location>
</feature>
<keyword evidence="5 6" id="KW-0472">Membrane</keyword>
<keyword evidence="2" id="KW-0813">Transport</keyword>
<keyword evidence="8" id="KW-1185">Reference proteome</keyword>
<keyword evidence="3 6" id="KW-0812">Transmembrane</keyword>
<feature type="transmembrane region" description="Helical" evidence="6">
    <location>
        <begin position="179"/>
        <end position="200"/>
    </location>
</feature>
<evidence type="ECO:0000256" key="4">
    <source>
        <dbReference type="ARBA" id="ARBA00022989"/>
    </source>
</evidence>
<dbReference type="PANTHER" id="PTHR43791">
    <property type="entry name" value="PERMEASE-RELATED"/>
    <property type="match status" value="1"/>
</dbReference>
<dbReference type="OrthoDB" id="2985014at2759"/>
<feature type="transmembrane region" description="Helical" evidence="6">
    <location>
        <begin position="379"/>
        <end position="400"/>
    </location>
</feature>
<evidence type="ECO:0000256" key="6">
    <source>
        <dbReference type="SAM" id="Phobius"/>
    </source>
</evidence>
<dbReference type="PANTHER" id="PTHR43791:SF36">
    <property type="entry name" value="TRANSPORTER, PUTATIVE (AFU_ORTHOLOGUE AFUA_6G08340)-RELATED"/>
    <property type="match status" value="1"/>
</dbReference>
<comment type="subcellular location">
    <subcellularLocation>
        <location evidence="1">Membrane</location>
        <topology evidence="1">Multi-pass membrane protein</topology>
    </subcellularLocation>
</comment>
<evidence type="ECO:0000256" key="5">
    <source>
        <dbReference type="ARBA" id="ARBA00023136"/>
    </source>
</evidence>
<feature type="transmembrane region" description="Helical" evidence="6">
    <location>
        <begin position="261"/>
        <end position="281"/>
    </location>
</feature>
<dbReference type="EMBL" id="CAJVPL010002292">
    <property type="protein sequence ID" value="CAG8605874.1"/>
    <property type="molecule type" value="Genomic_DNA"/>
</dbReference>
<feature type="transmembrane region" description="Helical" evidence="6">
    <location>
        <begin position="342"/>
        <end position="367"/>
    </location>
</feature>
<evidence type="ECO:0000256" key="3">
    <source>
        <dbReference type="ARBA" id="ARBA00022692"/>
    </source>
</evidence>
<protein>
    <submittedName>
        <fullName evidence="7">3570_t:CDS:1</fullName>
    </submittedName>
</protein>
<feature type="transmembrane region" description="Helical" evidence="6">
    <location>
        <begin position="140"/>
        <end position="167"/>
    </location>
</feature>
<proteinExistence type="predicted"/>
<evidence type="ECO:0000313" key="8">
    <source>
        <dbReference type="Proteomes" id="UP000789831"/>
    </source>
</evidence>
<dbReference type="AlphaFoldDB" id="A0A9N9GF51"/>